<dbReference type="EMBL" id="LSDK01000053">
    <property type="protein sequence ID" value="KXB76915.1"/>
    <property type="molecule type" value="Genomic_DNA"/>
</dbReference>
<keyword evidence="5" id="KW-1185">Reference proteome</keyword>
<dbReference type="OrthoDB" id="9773494at2"/>
<evidence type="ECO:0000313" key="5">
    <source>
        <dbReference type="Proteomes" id="UP000070224"/>
    </source>
</evidence>
<reference evidence="5" key="1">
    <citation type="submission" date="2016-01" db="EMBL/GenBank/DDBJ databases">
        <authorList>
            <person name="Mitreva M."/>
            <person name="Pepin K.H."/>
            <person name="Mihindukulasuriya K.A."/>
            <person name="Fulton R."/>
            <person name="Fronick C."/>
            <person name="O'Laughlin M."/>
            <person name="Miner T."/>
            <person name="Herter B."/>
            <person name="Rosa B.A."/>
            <person name="Cordes M."/>
            <person name="Tomlinson C."/>
            <person name="Wollam A."/>
            <person name="Palsikar V.B."/>
            <person name="Mardis E.R."/>
            <person name="Wilson R.K."/>
        </authorList>
    </citation>
    <scope>NUCLEOTIDE SEQUENCE [LARGE SCALE GENOMIC DNA]</scope>
    <source>
        <strain evidence="5">KA00683</strain>
    </source>
</reference>
<dbReference type="Gene3D" id="3.40.630.10">
    <property type="entry name" value="Zn peptidases"/>
    <property type="match status" value="1"/>
</dbReference>
<evidence type="ECO:0000256" key="2">
    <source>
        <dbReference type="ARBA" id="ARBA00023315"/>
    </source>
</evidence>
<sequence length="330" mass="36310">MPKSPLLYLLSVGLSIALISCGGTKSQAQSADSTGSASAERRTAAPFSADSAYQYIQQQVAFGVRTPGSEGHRATASWIEQKLRQWGYEVTLQRFEGKDHFGKQASGTNIIATRTPEGTDRILLMAHWDTRQVADHDPVVQRQGEPIQGADDGASGVAVLLELARQESLNPSGKALDFIFFDLEDGGQSEDEDSWCLGSQYWAQHPHQSDYKAKWGILLDMVGSQGARFYWEGLSREYARPLLSALWQTAAQLGWGDYFVQANGGQMTDDHGTVIRYRGIPCVDIINFDPNRATGFGAHWHTSADNMNVIHMETLRAVGETVATTIREDI</sequence>
<dbReference type="PANTHER" id="PTHR12283:SF6">
    <property type="entry name" value="GLUTAMINYL-PEPTIDE CYCLOTRANSFERASE-RELATED"/>
    <property type="match status" value="1"/>
</dbReference>
<dbReference type="STRING" id="322095.HMPREF3185_00734"/>
<dbReference type="AlphaFoldDB" id="A0A134BAG6"/>
<dbReference type="InterPro" id="IPR040234">
    <property type="entry name" value="QC/QCL"/>
</dbReference>
<keyword evidence="1" id="KW-0808">Transferase</keyword>
<feature type="domain" description="Peptidase M28" evidence="3">
    <location>
        <begin position="109"/>
        <end position="325"/>
    </location>
</feature>
<dbReference type="PANTHER" id="PTHR12283">
    <property type="entry name" value="GLUTAMINYL-PEPTIDE CYCLOTRANSFERASE"/>
    <property type="match status" value="1"/>
</dbReference>
<proteinExistence type="predicted"/>
<gene>
    <name evidence="4" type="ORF">HMPREF3185_00734</name>
</gene>
<accession>A0A134BAG6</accession>
<dbReference type="PATRIC" id="fig|322095.3.peg.726"/>
<dbReference type="GO" id="GO:0008270">
    <property type="term" value="F:zinc ion binding"/>
    <property type="evidence" value="ECO:0007669"/>
    <property type="project" value="TreeGrafter"/>
</dbReference>
<dbReference type="SUPFAM" id="SSF53187">
    <property type="entry name" value="Zn-dependent exopeptidases"/>
    <property type="match status" value="1"/>
</dbReference>
<protein>
    <submittedName>
        <fullName evidence="4">Peptidase, M28 family</fullName>
    </submittedName>
</protein>
<name>A0A134BAG6_9PORP</name>
<comment type="caution">
    <text evidence="4">The sequence shown here is derived from an EMBL/GenBank/DDBJ whole genome shotgun (WGS) entry which is preliminary data.</text>
</comment>
<evidence type="ECO:0000256" key="1">
    <source>
        <dbReference type="ARBA" id="ARBA00022679"/>
    </source>
</evidence>
<dbReference type="GO" id="GO:0016603">
    <property type="term" value="F:glutaminyl-peptide cyclotransferase activity"/>
    <property type="evidence" value="ECO:0007669"/>
    <property type="project" value="TreeGrafter"/>
</dbReference>
<dbReference type="Proteomes" id="UP000070224">
    <property type="component" value="Unassembled WGS sequence"/>
</dbReference>
<organism evidence="4 5">
    <name type="scientific">Porphyromonas somerae</name>
    <dbReference type="NCBI Taxonomy" id="322095"/>
    <lineage>
        <taxon>Bacteria</taxon>
        <taxon>Pseudomonadati</taxon>
        <taxon>Bacteroidota</taxon>
        <taxon>Bacteroidia</taxon>
        <taxon>Bacteroidales</taxon>
        <taxon>Porphyromonadaceae</taxon>
        <taxon>Porphyromonas</taxon>
    </lineage>
</organism>
<evidence type="ECO:0000259" key="3">
    <source>
        <dbReference type="Pfam" id="PF04389"/>
    </source>
</evidence>
<dbReference type="Pfam" id="PF04389">
    <property type="entry name" value="Peptidase_M28"/>
    <property type="match status" value="1"/>
</dbReference>
<evidence type="ECO:0000313" key="4">
    <source>
        <dbReference type="EMBL" id="KXB76915.1"/>
    </source>
</evidence>
<dbReference type="PROSITE" id="PS51257">
    <property type="entry name" value="PROKAR_LIPOPROTEIN"/>
    <property type="match status" value="1"/>
</dbReference>
<dbReference type="RefSeq" id="WP_060935166.1">
    <property type="nucleotide sequence ID" value="NZ_KQ960435.1"/>
</dbReference>
<dbReference type="InterPro" id="IPR007484">
    <property type="entry name" value="Peptidase_M28"/>
</dbReference>
<keyword evidence="2" id="KW-0012">Acyltransferase</keyword>